<name>K2QXH4_MACPH</name>
<gene>
    <name evidence="1" type="ORF">MPH_08267</name>
</gene>
<dbReference type="AlphaFoldDB" id="K2QXH4"/>
<reference evidence="1 2" key="1">
    <citation type="journal article" date="2012" name="BMC Genomics">
        <title>Tools to kill: Genome of one of the most destructive plant pathogenic fungi Macrophomina phaseolina.</title>
        <authorList>
            <person name="Islam M.S."/>
            <person name="Haque M.S."/>
            <person name="Islam M.M."/>
            <person name="Emdad E.M."/>
            <person name="Halim A."/>
            <person name="Hossen Q.M.M."/>
            <person name="Hossain M.Z."/>
            <person name="Ahmed B."/>
            <person name="Rahim S."/>
            <person name="Rahman M.S."/>
            <person name="Alam M.M."/>
            <person name="Hou S."/>
            <person name="Wan X."/>
            <person name="Saito J.A."/>
            <person name="Alam M."/>
        </authorList>
    </citation>
    <scope>NUCLEOTIDE SEQUENCE [LARGE SCALE GENOMIC DNA]</scope>
    <source>
        <strain evidence="1 2">MS6</strain>
    </source>
</reference>
<dbReference type="EMBL" id="AHHD01000345">
    <property type="protein sequence ID" value="EKG14541.1"/>
    <property type="molecule type" value="Genomic_DNA"/>
</dbReference>
<comment type="caution">
    <text evidence="1">The sequence shown here is derived from an EMBL/GenBank/DDBJ whole genome shotgun (WGS) entry which is preliminary data.</text>
</comment>
<dbReference type="Proteomes" id="UP000007129">
    <property type="component" value="Unassembled WGS sequence"/>
</dbReference>
<dbReference type="HOGENOM" id="CLU_1518158_0_0_1"/>
<dbReference type="InParanoid" id="K2QXH4"/>
<evidence type="ECO:0000313" key="1">
    <source>
        <dbReference type="EMBL" id="EKG14541.1"/>
    </source>
</evidence>
<proteinExistence type="predicted"/>
<protein>
    <submittedName>
        <fullName evidence="1">Uncharacterized protein</fullName>
    </submittedName>
</protein>
<sequence>MISSLVRRIYLRLDDYLKTNMGSVASRPCCRYTARAHSDDVANCNALCFGSLILELQKIGLGPERKKAADIDKSVCSLTDSIRNMKVRSLADNRKLYGAAMEDHSVCSSHEFLLDPQAYALANVSPVLHAHQVHMILKQKELYDITTEMQIQARFSVKHIKTVSSVRSNPKPVRSIF</sequence>
<organism evidence="1 2">
    <name type="scientific">Macrophomina phaseolina (strain MS6)</name>
    <name type="common">Charcoal rot fungus</name>
    <dbReference type="NCBI Taxonomy" id="1126212"/>
    <lineage>
        <taxon>Eukaryota</taxon>
        <taxon>Fungi</taxon>
        <taxon>Dikarya</taxon>
        <taxon>Ascomycota</taxon>
        <taxon>Pezizomycotina</taxon>
        <taxon>Dothideomycetes</taxon>
        <taxon>Dothideomycetes incertae sedis</taxon>
        <taxon>Botryosphaeriales</taxon>
        <taxon>Botryosphaeriaceae</taxon>
        <taxon>Macrophomina</taxon>
    </lineage>
</organism>
<dbReference type="VEuPathDB" id="FungiDB:MPH_08267"/>
<accession>K2QXH4</accession>
<evidence type="ECO:0000313" key="2">
    <source>
        <dbReference type="Proteomes" id="UP000007129"/>
    </source>
</evidence>